<feature type="coiled-coil region" evidence="1">
    <location>
        <begin position="245"/>
        <end position="282"/>
    </location>
</feature>
<evidence type="ECO:0000313" key="3">
    <source>
        <dbReference type="EMBL" id="EFH41815.1"/>
    </source>
</evidence>
<feature type="compositionally biased region" description="Low complexity" evidence="2">
    <location>
        <begin position="120"/>
        <end position="131"/>
    </location>
</feature>
<gene>
    <name evidence="3" type="ORF">ARALYDRAFT_331183</name>
</gene>
<dbReference type="HOGENOM" id="CLU_079741_0_0_1"/>
<dbReference type="AlphaFoldDB" id="D7MU42"/>
<evidence type="ECO:0000256" key="2">
    <source>
        <dbReference type="SAM" id="MobiDB-lite"/>
    </source>
</evidence>
<keyword evidence="1" id="KW-0175">Coiled coil</keyword>
<evidence type="ECO:0000313" key="4">
    <source>
        <dbReference type="Proteomes" id="UP000008694"/>
    </source>
</evidence>
<reference evidence="4" key="1">
    <citation type="journal article" date="2011" name="Nat. Genet.">
        <title>The Arabidopsis lyrata genome sequence and the basis of rapid genome size change.</title>
        <authorList>
            <person name="Hu T.T."/>
            <person name="Pattyn P."/>
            <person name="Bakker E.G."/>
            <person name="Cao J."/>
            <person name="Cheng J.-F."/>
            <person name="Clark R.M."/>
            <person name="Fahlgren N."/>
            <person name="Fawcett J.A."/>
            <person name="Grimwood J."/>
            <person name="Gundlach H."/>
            <person name="Haberer G."/>
            <person name="Hollister J.D."/>
            <person name="Ossowski S."/>
            <person name="Ottilar R.P."/>
            <person name="Salamov A.A."/>
            <person name="Schneeberger K."/>
            <person name="Spannagl M."/>
            <person name="Wang X."/>
            <person name="Yang L."/>
            <person name="Nasrallah M.E."/>
            <person name="Bergelson J."/>
            <person name="Carrington J.C."/>
            <person name="Gaut B.S."/>
            <person name="Schmutz J."/>
            <person name="Mayer K.F.X."/>
            <person name="Van de Peer Y."/>
            <person name="Grigoriev I.V."/>
            <person name="Nordborg M."/>
            <person name="Weigel D."/>
            <person name="Guo Y.-L."/>
        </authorList>
    </citation>
    <scope>NUCLEOTIDE SEQUENCE [LARGE SCALE GENOMIC DNA]</scope>
    <source>
        <strain evidence="4">cv. MN47</strain>
    </source>
</reference>
<name>D7MU42_ARALL</name>
<feature type="region of interest" description="Disordered" evidence="2">
    <location>
        <begin position="118"/>
        <end position="148"/>
    </location>
</feature>
<evidence type="ECO:0000256" key="1">
    <source>
        <dbReference type="SAM" id="Coils"/>
    </source>
</evidence>
<proteinExistence type="predicted"/>
<dbReference type="EMBL" id="GL348720">
    <property type="protein sequence ID" value="EFH41815.1"/>
    <property type="molecule type" value="Genomic_DNA"/>
</dbReference>
<accession>D7MU42</accession>
<keyword evidence="4" id="KW-1185">Reference proteome</keyword>
<dbReference type="Pfam" id="PF03004">
    <property type="entry name" value="Transposase_24"/>
    <property type="match status" value="1"/>
</dbReference>
<dbReference type="InterPro" id="IPR004252">
    <property type="entry name" value="Probable_transposase_24"/>
</dbReference>
<sequence length="304" mass="35479">MSIEDFVSQPGRERLRRLHPLYIDNSTWNRETNHIQDICRCRERTQTCGSNSLRYILLQDFNWERDLTTEVRRMFDVEMAREFSHTVNQWKQKWVLGETPKSINEKVYEGLKDHWIQPATKKTSSTNSNNRNSRRGGKGISTHNAGSTSFFTRGKQLRWCGSGSLNAYRGHPHQQKDQRNSRLNEYILSQPPLDDDGQPPKVPLELMNQIVLEETPKTKGRIFGLGKLGKRTRSHPTSSYMYNRDPELERALQEKDDRIEALEKLMEEKEQADKKRDEEIAKKDAEMAKFMQDVLSRLPPNSSS</sequence>
<dbReference type="Gramene" id="fgenesh1_pm.C_scaffold_8000526">
    <property type="protein sequence ID" value="fgenesh1_pm.C_scaffold_8000526"/>
    <property type="gene ID" value="fgenesh1_pm.C_scaffold_8000526"/>
</dbReference>
<dbReference type="Proteomes" id="UP000008694">
    <property type="component" value="Unassembled WGS sequence"/>
</dbReference>
<protein>
    <submittedName>
        <fullName evidence="3">Uncharacterized protein</fullName>
    </submittedName>
</protein>
<organism evidence="4">
    <name type="scientific">Arabidopsis lyrata subsp. lyrata</name>
    <name type="common">Lyre-leaved rock-cress</name>
    <dbReference type="NCBI Taxonomy" id="81972"/>
    <lineage>
        <taxon>Eukaryota</taxon>
        <taxon>Viridiplantae</taxon>
        <taxon>Streptophyta</taxon>
        <taxon>Embryophyta</taxon>
        <taxon>Tracheophyta</taxon>
        <taxon>Spermatophyta</taxon>
        <taxon>Magnoliopsida</taxon>
        <taxon>eudicotyledons</taxon>
        <taxon>Gunneridae</taxon>
        <taxon>Pentapetalae</taxon>
        <taxon>rosids</taxon>
        <taxon>malvids</taxon>
        <taxon>Brassicales</taxon>
        <taxon>Brassicaceae</taxon>
        <taxon>Camelineae</taxon>
        <taxon>Arabidopsis</taxon>
    </lineage>
</organism>